<dbReference type="InterPro" id="IPR011006">
    <property type="entry name" value="CheY-like_superfamily"/>
</dbReference>
<dbReference type="PROSITE" id="PS50043">
    <property type="entry name" value="HTH_LUXR_2"/>
    <property type="match status" value="1"/>
</dbReference>
<dbReference type="PANTHER" id="PTHR44688:SF16">
    <property type="entry name" value="DNA-BINDING TRANSCRIPTIONAL ACTIVATOR DEVR_DOSR"/>
    <property type="match status" value="1"/>
</dbReference>
<dbReference type="SUPFAM" id="SSF46894">
    <property type="entry name" value="C-terminal effector domain of the bipartite response regulators"/>
    <property type="match status" value="1"/>
</dbReference>
<dbReference type="Pfam" id="PF00072">
    <property type="entry name" value="Response_reg"/>
    <property type="match status" value="1"/>
</dbReference>
<gene>
    <name evidence="7" type="ORF">E2I14_02895</name>
</gene>
<organism evidence="7 8">
    <name type="scientific">Sapientia aquatica</name>
    <dbReference type="NCBI Taxonomy" id="1549640"/>
    <lineage>
        <taxon>Bacteria</taxon>
        <taxon>Pseudomonadati</taxon>
        <taxon>Pseudomonadota</taxon>
        <taxon>Betaproteobacteria</taxon>
        <taxon>Burkholderiales</taxon>
        <taxon>Oxalobacteraceae</taxon>
        <taxon>Sapientia</taxon>
    </lineage>
</organism>
<dbReference type="InterPro" id="IPR000792">
    <property type="entry name" value="Tscrpt_reg_LuxR_C"/>
</dbReference>
<evidence type="ECO:0000256" key="4">
    <source>
        <dbReference type="PROSITE-ProRule" id="PRU00169"/>
    </source>
</evidence>
<dbReference type="AlphaFoldDB" id="A0A4R5W7R1"/>
<feature type="modified residue" description="4-aspartylphosphate" evidence="4">
    <location>
        <position position="54"/>
    </location>
</feature>
<dbReference type="GO" id="GO:0000160">
    <property type="term" value="P:phosphorelay signal transduction system"/>
    <property type="evidence" value="ECO:0007669"/>
    <property type="project" value="InterPro"/>
</dbReference>
<accession>A0A4R5W7R1</accession>
<dbReference type="PRINTS" id="PR00038">
    <property type="entry name" value="HTHLUXR"/>
</dbReference>
<feature type="domain" description="Response regulatory" evidence="6">
    <location>
        <begin position="5"/>
        <end position="119"/>
    </location>
</feature>
<dbReference type="CDD" id="cd06170">
    <property type="entry name" value="LuxR_C_like"/>
    <property type="match status" value="1"/>
</dbReference>
<evidence type="ECO:0000256" key="3">
    <source>
        <dbReference type="ARBA" id="ARBA00023163"/>
    </source>
</evidence>
<dbReference type="CDD" id="cd17537">
    <property type="entry name" value="REC_FixJ"/>
    <property type="match status" value="1"/>
</dbReference>
<keyword evidence="1" id="KW-0805">Transcription regulation</keyword>
<keyword evidence="4" id="KW-0597">Phosphoprotein</keyword>
<dbReference type="InterPro" id="IPR036388">
    <property type="entry name" value="WH-like_DNA-bd_sf"/>
</dbReference>
<keyword evidence="2" id="KW-0238">DNA-binding</keyword>
<dbReference type="GO" id="GO:0003677">
    <property type="term" value="F:DNA binding"/>
    <property type="evidence" value="ECO:0007669"/>
    <property type="project" value="UniProtKB-KW"/>
</dbReference>
<dbReference type="Gene3D" id="3.40.50.2300">
    <property type="match status" value="1"/>
</dbReference>
<dbReference type="SMART" id="SM00421">
    <property type="entry name" value="HTH_LUXR"/>
    <property type="match status" value="1"/>
</dbReference>
<dbReference type="InterPro" id="IPR016032">
    <property type="entry name" value="Sig_transdc_resp-reg_C-effctor"/>
</dbReference>
<evidence type="ECO:0000313" key="8">
    <source>
        <dbReference type="Proteomes" id="UP000294829"/>
    </source>
</evidence>
<dbReference type="Gene3D" id="1.10.10.10">
    <property type="entry name" value="Winged helix-like DNA-binding domain superfamily/Winged helix DNA-binding domain"/>
    <property type="match status" value="1"/>
</dbReference>
<evidence type="ECO:0000313" key="7">
    <source>
        <dbReference type="EMBL" id="TDK68504.1"/>
    </source>
</evidence>
<dbReference type="Pfam" id="PF00196">
    <property type="entry name" value="GerE"/>
    <property type="match status" value="1"/>
</dbReference>
<evidence type="ECO:0000259" key="6">
    <source>
        <dbReference type="PROSITE" id="PS50110"/>
    </source>
</evidence>
<proteinExistence type="predicted"/>
<reference evidence="7 8" key="1">
    <citation type="submission" date="2019-03" db="EMBL/GenBank/DDBJ databases">
        <title>Sapientia aquatica gen. nov., sp. nov., isolated from a crater lake.</title>
        <authorList>
            <person name="Felfoldi T."/>
            <person name="Szabo A."/>
            <person name="Toth E."/>
            <person name="Schumann P."/>
            <person name="Keki Z."/>
            <person name="Marialigeti K."/>
            <person name="Mathe I."/>
        </authorList>
    </citation>
    <scope>NUCLEOTIDE SEQUENCE [LARGE SCALE GENOMIC DNA]</scope>
    <source>
        <strain evidence="7 8">SA-152</strain>
    </source>
</reference>
<dbReference type="SMART" id="SM00448">
    <property type="entry name" value="REC"/>
    <property type="match status" value="1"/>
</dbReference>
<keyword evidence="8" id="KW-1185">Reference proteome</keyword>
<sequence length="207" mass="23249">MIEPTVFLIDDDGAVRDSLSLLIRSIGLRVQAFEDVQQFLNHYQPDVVCCLILDIRMPGVNGLSFQESLNEMGSTIPIIFITGHGDLAQCTRAFKAGAVDFLVKPIDEQALIDCVQKTIKLSEERYQARRYNEDVLLKIGRLTDREKLVLELIVDGLPNKTIADKLGVSVRTIESHRANAIEKLEVTSLADCVKLQLAYQEIQHQKN</sequence>
<dbReference type="OrthoDB" id="9802186at2"/>
<evidence type="ECO:0000259" key="5">
    <source>
        <dbReference type="PROSITE" id="PS50043"/>
    </source>
</evidence>
<evidence type="ECO:0000256" key="2">
    <source>
        <dbReference type="ARBA" id="ARBA00023125"/>
    </source>
</evidence>
<dbReference type="PROSITE" id="PS00622">
    <property type="entry name" value="HTH_LUXR_1"/>
    <property type="match status" value="1"/>
</dbReference>
<dbReference type="EMBL" id="SMYL01000001">
    <property type="protein sequence ID" value="TDK68504.1"/>
    <property type="molecule type" value="Genomic_DNA"/>
</dbReference>
<comment type="caution">
    <text evidence="7">The sequence shown here is derived from an EMBL/GenBank/DDBJ whole genome shotgun (WGS) entry which is preliminary data.</text>
</comment>
<dbReference type="InterPro" id="IPR001789">
    <property type="entry name" value="Sig_transdc_resp-reg_receiver"/>
</dbReference>
<dbReference type="GO" id="GO:0006355">
    <property type="term" value="P:regulation of DNA-templated transcription"/>
    <property type="evidence" value="ECO:0007669"/>
    <property type="project" value="InterPro"/>
</dbReference>
<evidence type="ECO:0000256" key="1">
    <source>
        <dbReference type="ARBA" id="ARBA00023015"/>
    </source>
</evidence>
<dbReference type="PROSITE" id="PS50110">
    <property type="entry name" value="RESPONSE_REGULATORY"/>
    <property type="match status" value="1"/>
</dbReference>
<dbReference type="Proteomes" id="UP000294829">
    <property type="component" value="Unassembled WGS sequence"/>
</dbReference>
<dbReference type="RefSeq" id="WP_133325221.1">
    <property type="nucleotide sequence ID" value="NZ_SMYL01000001.1"/>
</dbReference>
<keyword evidence="3" id="KW-0804">Transcription</keyword>
<feature type="domain" description="HTH luxR-type" evidence="5">
    <location>
        <begin position="135"/>
        <end position="200"/>
    </location>
</feature>
<dbReference type="SUPFAM" id="SSF52172">
    <property type="entry name" value="CheY-like"/>
    <property type="match status" value="1"/>
</dbReference>
<name>A0A4R5W7R1_9BURK</name>
<protein>
    <submittedName>
        <fullName evidence="7">Response regulator transcription factor</fullName>
    </submittedName>
</protein>
<dbReference type="PANTHER" id="PTHR44688">
    <property type="entry name" value="DNA-BINDING TRANSCRIPTIONAL ACTIVATOR DEVR_DOSR"/>
    <property type="match status" value="1"/>
</dbReference>